<gene>
    <name evidence="1" type="ORF">ANN_13238</name>
</gene>
<dbReference type="PANTHER" id="PTHR47326:SF1">
    <property type="entry name" value="HTH PSQ-TYPE DOMAIN-CONTAINING PROTEIN"/>
    <property type="match status" value="1"/>
</dbReference>
<dbReference type="PANTHER" id="PTHR47326">
    <property type="entry name" value="TRANSPOSABLE ELEMENT TC3 TRANSPOSASE-LIKE PROTEIN"/>
    <property type="match status" value="1"/>
</dbReference>
<dbReference type="InterPro" id="IPR036397">
    <property type="entry name" value="RNaseH_sf"/>
</dbReference>
<evidence type="ECO:0000313" key="1">
    <source>
        <dbReference type="EMBL" id="KAJ4446542.1"/>
    </source>
</evidence>
<protein>
    <submittedName>
        <fullName evidence="1">Uncharacterized protein</fullName>
    </submittedName>
</protein>
<reference evidence="1 2" key="1">
    <citation type="journal article" date="2022" name="Allergy">
        <title>Genome assembly and annotation of Periplaneta americana reveal a comprehensive cockroach allergen profile.</title>
        <authorList>
            <person name="Wang L."/>
            <person name="Xiong Q."/>
            <person name="Saelim N."/>
            <person name="Wang L."/>
            <person name="Nong W."/>
            <person name="Wan A.T."/>
            <person name="Shi M."/>
            <person name="Liu X."/>
            <person name="Cao Q."/>
            <person name="Hui J.H.L."/>
            <person name="Sookrung N."/>
            <person name="Leung T.F."/>
            <person name="Tungtrongchitr A."/>
            <person name="Tsui S.K.W."/>
        </authorList>
    </citation>
    <scope>NUCLEOTIDE SEQUENCE [LARGE SCALE GENOMIC DNA]</scope>
    <source>
        <tissue evidence="1">Whole body-01</tissue>
    </source>
</reference>
<name>A0ABQ8TKP1_PERAM</name>
<dbReference type="Proteomes" id="UP001148838">
    <property type="component" value="Unassembled WGS sequence"/>
</dbReference>
<dbReference type="Gene3D" id="3.30.420.10">
    <property type="entry name" value="Ribonuclease H-like superfamily/Ribonuclease H"/>
    <property type="match status" value="1"/>
</dbReference>
<accession>A0ABQ8TKP1</accession>
<proteinExistence type="predicted"/>
<keyword evidence="2" id="KW-1185">Reference proteome</keyword>
<comment type="caution">
    <text evidence="1">The sequence shown here is derived from an EMBL/GenBank/DDBJ whole genome shotgun (WGS) entry which is preliminary data.</text>
</comment>
<organism evidence="1 2">
    <name type="scientific">Periplaneta americana</name>
    <name type="common">American cockroach</name>
    <name type="synonym">Blatta americana</name>
    <dbReference type="NCBI Taxonomy" id="6978"/>
    <lineage>
        <taxon>Eukaryota</taxon>
        <taxon>Metazoa</taxon>
        <taxon>Ecdysozoa</taxon>
        <taxon>Arthropoda</taxon>
        <taxon>Hexapoda</taxon>
        <taxon>Insecta</taxon>
        <taxon>Pterygota</taxon>
        <taxon>Neoptera</taxon>
        <taxon>Polyneoptera</taxon>
        <taxon>Dictyoptera</taxon>
        <taxon>Blattodea</taxon>
        <taxon>Blattoidea</taxon>
        <taxon>Blattidae</taxon>
        <taxon>Blattinae</taxon>
        <taxon>Periplaneta</taxon>
    </lineage>
</organism>
<evidence type="ECO:0000313" key="2">
    <source>
        <dbReference type="Proteomes" id="UP001148838"/>
    </source>
</evidence>
<dbReference type="EMBL" id="JAJSOF020000009">
    <property type="protein sequence ID" value="KAJ4446542.1"/>
    <property type="molecule type" value="Genomic_DNA"/>
</dbReference>
<sequence>MGYDRGPRALDGATSHTARISMDAVNALFPGRVIARKGDIAWPPKSPDLTLRDFFLWGHLGNPSRTIPALKQRIREEVAAMPVNMLRGIMQHFVARLEKSPTLKTILRTAKKFNEKVFVLNLNKGSSGRLRTVRTQVRMSVNQSPKTGYRKRARELKLRPTSIRRILKEELKLTHINCK</sequence>